<feature type="compositionally biased region" description="Basic and acidic residues" evidence="1">
    <location>
        <begin position="203"/>
        <end position="214"/>
    </location>
</feature>
<feature type="compositionally biased region" description="Basic and acidic residues" evidence="1">
    <location>
        <begin position="326"/>
        <end position="338"/>
    </location>
</feature>
<gene>
    <name evidence="2" type="ORF">Tci_038329</name>
</gene>
<feature type="region of interest" description="Disordered" evidence="1">
    <location>
        <begin position="548"/>
        <end position="584"/>
    </location>
</feature>
<evidence type="ECO:0000256" key="1">
    <source>
        <dbReference type="SAM" id="MobiDB-lite"/>
    </source>
</evidence>
<dbReference type="AlphaFoldDB" id="A0A6L2LX45"/>
<evidence type="ECO:0000313" key="2">
    <source>
        <dbReference type="EMBL" id="GEU66351.1"/>
    </source>
</evidence>
<comment type="caution">
    <text evidence="2">The sequence shown here is derived from an EMBL/GenBank/DDBJ whole genome shotgun (WGS) entry which is preliminary data.</text>
</comment>
<sequence length="900" mass="101665">MPCAFYSQHISPTPDVLINFVNDLGYQKVVRTLLAMVTNDMHQPWRVLTTIINLYLSGKTSGFERPRASGKKKSNPLVIPSVRFTKLIIHHLQSKHKFHPRPDSPLHLPYEEYVLGYLKFSGQYYNEYLEKVAKHQRYLAGEEGSDPDSPAPKPAKATNPKATKQSMRSVLKAAPVTKPATAKASKSTSSQQPKPKLVPTKPQEMKQKLVKETSNEPSPAKRSKPGLNELRFDDEEANLQRAVEESLKDVYATHWGPFPPVVFREPDSRRRQPLPEVHGKGKEKVIEEQAAHTLLELYTPKKKSTTDQYILQRCTPKTTDPTGPSIHHENEKTTRADVETDTEELLTHIEKSDKEVSNTVVLGTEFGGHDENQGGPDPGDSADSIPLPTQEILTGSSLDPMDEGFTVTAYPNVQENLKLTVKEPVILEEPNSSTGTLSSLQHLAKDFSFSDQFFNDKPFEAENEKTTAKTKAESMVSIIIQQDTSVIPPMTTPLIDLISRPDSPNVSKAVDEIDTDAVDWAIQASLQNRFRDLPEADMKDILYQRIESGSSQMPPPPPPPPSTNQEGQSHGSTTPSSSKTAASDEYTAWTTSDIRFKLSVSSILEDLHMDDDSAFDEHVYSFDDEDIRNDHIPKQGITELKQEDMEGPAFEIVKVFHPNMIHLQYQMEECHKLLTDKVDDALIRYNVSKPLPLGGQPGQVTIQTNFFFNKDLEYLRFGSKGGRPALSILKMKATYYPDVGLEQMVPDQMWIEEECKIEVFSLYGYDYIKKIVLCRADLKEYIIAERDFKYLYPSDFEDLNLVIRQRVEDFQLEIESYQTQLNLTKPRWDATGFEYKHDFTSAPASDHLNQNALLSLEPRDHPKISLEHYSIMLASSYAVKSNIDIKSPTHYPRGIARTSE</sequence>
<dbReference type="EMBL" id="BKCJ010005367">
    <property type="protein sequence ID" value="GEU66351.1"/>
    <property type="molecule type" value="Genomic_DNA"/>
</dbReference>
<feature type="compositionally biased region" description="Pro residues" evidence="1">
    <location>
        <begin position="553"/>
        <end position="562"/>
    </location>
</feature>
<accession>A0A6L2LX45</accession>
<evidence type="ECO:0008006" key="3">
    <source>
        <dbReference type="Google" id="ProtNLM"/>
    </source>
</evidence>
<protein>
    <recommendedName>
        <fullName evidence="3">E-beta-farnesene synthase</fullName>
    </recommendedName>
</protein>
<name>A0A6L2LX45_TANCI</name>
<proteinExistence type="predicted"/>
<feature type="region of interest" description="Disordered" evidence="1">
    <location>
        <begin position="263"/>
        <end position="285"/>
    </location>
</feature>
<feature type="region of interest" description="Disordered" evidence="1">
    <location>
        <begin position="314"/>
        <end position="339"/>
    </location>
</feature>
<feature type="compositionally biased region" description="Low complexity" evidence="1">
    <location>
        <begin position="154"/>
        <end position="164"/>
    </location>
</feature>
<feature type="compositionally biased region" description="Low complexity" evidence="1">
    <location>
        <begin position="572"/>
        <end position="583"/>
    </location>
</feature>
<organism evidence="2">
    <name type="scientific">Tanacetum cinerariifolium</name>
    <name type="common">Dalmatian daisy</name>
    <name type="synonym">Chrysanthemum cinerariifolium</name>
    <dbReference type="NCBI Taxonomy" id="118510"/>
    <lineage>
        <taxon>Eukaryota</taxon>
        <taxon>Viridiplantae</taxon>
        <taxon>Streptophyta</taxon>
        <taxon>Embryophyta</taxon>
        <taxon>Tracheophyta</taxon>
        <taxon>Spermatophyta</taxon>
        <taxon>Magnoliopsida</taxon>
        <taxon>eudicotyledons</taxon>
        <taxon>Gunneridae</taxon>
        <taxon>Pentapetalae</taxon>
        <taxon>asterids</taxon>
        <taxon>campanulids</taxon>
        <taxon>Asterales</taxon>
        <taxon>Asteraceae</taxon>
        <taxon>Asteroideae</taxon>
        <taxon>Anthemideae</taxon>
        <taxon>Anthemidinae</taxon>
        <taxon>Tanacetum</taxon>
    </lineage>
</organism>
<feature type="compositionally biased region" description="Low complexity" evidence="1">
    <location>
        <begin position="172"/>
        <end position="195"/>
    </location>
</feature>
<feature type="region of interest" description="Disordered" evidence="1">
    <location>
        <begin position="140"/>
        <end position="233"/>
    </location>
</feature>
<reference evidence="2" key="1">
    <citation type="journal article" date="2019" name="Sci. Rep.">
        <title>Draft genome of Tanacetum cinerariifolium, the natural source of mosquito coil.</title>
        <authorList>
            <person name="Yamashiro T."/>
            <person name="Shiraishi A."/>
            <person name="Satake H."/>
            <person name="Nakayama K."/>
        </authorList>
    </citation>
    <scope>NUCLEOTIDE SEQUENCE</scope>
</reference>